<comment type="pathway">
    <text evidence="2">Amino-acid biosynthesis; L-histidine biosynthesis; L-histidine from 5-phospho-alpha-D-ribose 1-diphosphate: step 7/9.</text>
</comment>
<name>A0A1N7P3Q5_9BACL</name>
<sequence length="367" mass="40070">MADQAPPFSRIVANLPAAVPFVPPEELERKTGVKVRLRLGANESSFGMSPLAREAMENSLGENHLYGDALSLDLKMELATRHGIATEMITVAGGIDELLGWIARVFLNPGDPVTASLGSYPTFHYHVEGFGGRLHKVPYRGGKNDLDALAETARNTGSRIVYLANPDNPTGTWFTAAELKEFRRQLPADCLLLLDEAYLEFAPAAAHLPLDPADPGVIRTRTFSKAYGMAGLRIGYAFAQREIITAFDKIRNHFGVSRIAQIGALAALQDERFLQHVVEEVAAGRREYETLAETLGFAAYPSATNFVAIDTGDADRAAAIQDALWQRGVFIRVPGVAPLNRCLRVSVGTPGERQEFARILRKVMAEL</sequence>
<reference evidence="12" key="1">
    <citation type="submission" date="2017-01" db="EMBL/GenBank/DDBJ databases">
        <authorList>
            <person name="Varghese N."/>
            <person name="Submissions S."/>
        </authorList>
    </citation>
    <scope>NUCLEOTIDE SEQUENCE [LARGE SCALE GENOMIC DNA]</scope>
    <source>
        <strain evidence="12">DSM 45196</strain>
    </source>
</reference>
<comment type="cofactor">
    <cofactor evidence="1 9">
        <name>pyridoxal 5'-phosphate</name>
        <dbReference type="ChEBI" id="CHEBI:597326"/>
    </cofactor>
</comment>
<dbReference type="EC" id="2.6.1.9" evidence="3"/>
<dbReference type="Gene3D" id="3.90.1150.10">
    <property type="entry name" value="Aspartate Aminotransferase, domain 1"/>
    <property type="match status" value="1"/>
</dbReference>
<evidence type="ECO:0000256" key="8">
    <source>
        <dbReference type="ARBA" id="ARBA00047481"/>
    </source>
</evidence>
<gene>
    <name evidence="11" type="ORF">SAMN05421790_11148</name>
</gene>
<protein>
    <recommendedName>
        <fullName evidence="3">histidinol-phosphate transaminase</fullName>
        <ecNumber evidence="3">2.6.1.9</ecNumber>
    </recommendedName>
</protein>
<evidence type="ECO:0000256" key="4">
    <source>
        <dbReference type="ARBA" id="ARBA00022576"/>
    </source>
</evidence>
<keyword evidence="7" id="KW-0368">Histidine biosynthesis</keyword>
<dbReference type="InterPro" id="IPR015422">
    <property type="entry name" value="PyrdxlP-dep_Trfase_small"/>
</dbReference>
<comment type="similarity">
    <text evidence="9">Belongs to the class-II pyridoxal-phosphate-dependent aminotransferase family.</text>
</comment>
<keyword evidence="5 11" id="KW-0808">Transferase</keyword>
<dbReference type="SUPFAM" id="SSF53383">
    <property type="entry name" value="PLP-dependent transferases"/>
    <property type="match status" value="1"/>
</dbReference>
<evidence type="ECO:0000313" key="12">
    <source>
        <dbReference type="Proteomes" id="UP000186795"/>
    </source>
</evidence>
<dbReference type="InterPro" id="IPR050106">
    <property type="entry name" value="HistidinolP_aminotransfase"/>
</dbReference>
<comment type="catalytic activity">
    <reaction evidence="8">
        <text>L-histidinol phosphate + 2-oxoglutarate = 3-(imidazol-4-yl)-2-oxopropyl phosphate + L-glutamate</text>
        <dbReference type="Rhea" id="RHEA:23744"/>
        <dbReference type="ChEBI" id="CHEBI:16810"/>
        <dbReference type="ChEBI" id="CHEBI:29985"/>
        <dbReference type="ChEBI" id="CHEBI:57766"/>
        <dbReference type="ChEBI" id="CHEBI:57980"/>
        <dbReference type="EC" id="2.6.1.9"/>
    </reaction>
</comment>
<dbReference type="Proteomes" id="UP000186795">
    <property type="component" value="Unassembled WGS sequence"/>
</dbReference>
<accession>A0A1N7P3Q5</accession>
<keyword evidence="4 11" id="KW-0032">Aminotransferase</keyword>
<evidence type="ECO:0000313" key="11">
    <source>
        <dbReference type="EMBL" id="SIT05221.1"/>
    </source>
</evidence>
<keyword evidence="6 9" id="KW-0663">Pyridoxal phosphate</keyword>
<dbReference type="Gene3D" id="3.40.640.10">
    <property type="entry name" value="Type I PLP-dependent aspartate aminotransferase-like (Major domain)"/>
    <property type="match status" value="1"/>
</dbReference>
<dbReference type="InterPro" id="IPR015421">
    <property type="entry name" value="PyrdxlP-dep_Trfase_major"/>
</dbReference>
<dbReference type="InterPro" id="IPR015424">
    <property type="entry name" value="PyrdxlP-dep_Trfase"/>
</dbReference>
<organism evidence="11 12">
    <name type="scientific">Kroppenstedtia eburnea</name>
    <dbReference type="NCBI Taxonomy" id="714067"/>
    <lineage>
        <taxon>Bacteria</taxon>
        <taxon>Bacillati</taxon>
        <taxon>Bacillota</taxon>
        <taxon>Bacilli</taxon>
        <taxon>Bacillales</taxon>
        <taxon>Thermoactinomycetaceae</taxon>
        <taxon>Kroppenstedtia</taxon>
    </lineage>
</organism>
<evidence type="ECO:0000256" key="6">
    <source>
        <dbReference type="ARBA" id="ARBA00022898"/>
    </source>
</evidence>
<dbReference type="RefSeq" id="WP_076525950.1">
    <property type="nucleotide sequence ID" value="NZ_CP048103.1"/>
</dbReference>
<evidence type="ECO:0000256" key="9">
    <source>
        <dbReference type="RuleBase" id="RU003693"/>
    </source>
</evidence>
<dbReference type="EMBL" id="FTOD01000011">
    <property type="protein sequence ID" value="SIT05221.1"/>
    <property type="molecule type" value="Genomic_DNA"/>
</dbReference>
<dbReference type="GO" id="GO:0000105">
    <property type="term" value="P:L-histidine biosynthetic process"/>
    <property type="evidence" value="ECO:0007669"/>
    <property type="project" value="UniProtKB-KW"/>
</dbReference>
<dbReference type="PANTHER" id="PTHR43643:SF3">
    <property type="entry name" value="HISTIDINOL-PHOSPHATE AMINOTRANSFERASE"/>
    <property type="match status" value="1"/>
</dbReference>
<dbReference type="GO" id="GO:0030170">
    <property type="term" value="F:pyridoxal phosphate binding"/>
    <property type="evidence" value="ECO:0007669"/>
    <property type="project" value="InterPro"/>
</dbReference>
<dbReference type="InterPro" id="IPR004839">
    <property type="entry name" value="Aminotransferase_I/II_large"/>
</dbReference>
<dbReference type="PANTHER" id="PTHR43643">
    <property type="entry name" value="HISTIDINOL-PHOSPHATE AMINOTRANSFERASE 2"/>
    <property type="match status" value="1"/>
</dbReference>
<dbReference type="Pfam" id="PF00155">
    <property type="entry name" value="Aminotran_1_2"/>
    <property type="match status" value="1"/>
</dbReference>
<dbReference type="PROSITE" id="PS00599">
    <property type="entry name" value="AA_TRANSFER_CLASS_2"/>
    <property type="match status" value="1"/>
</dbReference>
<evidence type="ECO:0000256" key="2">
    <source>
        <dbReference type="ARBA" id="ARBA00005011"/>
    </source>
</evidence>
<feature type="domain" description="Aminotransferase class I/classII large" evidence="10">
    <location>
        <begin position="37"/>
        <end position="358"/>
    </location>
</feature>
<keyword evidence="12" id="KW-1185">Reference proteome</keyword>
<evidence type="ECO:0000259" key="10">
    <source>
        <dbReference type="Pfam" id="PF00155"/>
    </source>
</evidence>
<dbReference type="CDD" id="cd00609">
    <property type="entry name" value="AAT_like"/>
    <property type="match status" value="1"/>
</dbReference>
<evidence type="ECO:0000256" key="7">
    <source>
        <dbReference type="ARBA" id="ARBA00023102"/>
    </source>
</evidence>
<dbReference type="OrthoDB" id="9813612at2"/>
<dbReference type="InterPro" id="IPR001917">
    <property type="entry name" value="Aminotrans_II_pyridoxalP_BS"/>
</dbReference>
<evidence type="ECO:0000256" key="5">
    <source>
        <dbReference type="ARBA" id="ARBA00022679"/>
    </source>
</evidence>
<evidence type="ECO:0000256" key="1">
    <source>
        <dbReference type="ARBA" id="ARBA00001933"/>
    </source>
</evidence>
<dbReference type="GO" id="GO:0004400">
    <property type="term" value="F:histidinol-phosphate transaminase activity"/>
    <property type="evidence" value="ECO:0007669"/>
    <property type="project" value="UniProtKB-EC"/>
</dbReference>
<evidence type="ECO:0000256" key="3">
    <source>
        <dbReference type="ARBA" id="ARBA00012748"/>
    </source>
</evidence>
<proteinExistence type="inferred from homology"/>
<keyword evidence="7" id="KW-0028">Amino-acid biosynthesis</keyword>
<dbReference type="AlphaFoldDB" id="A0A1N7P3Q5"/>